<evidence type="ECO:0000313" key="3">
    <source>
        <dbReference type="Proteomes" id="UP001174909"/>
    </source>
</evidence>
<feature type="domain" description="Luciferase-like" evidence="1">
    <location>
        <begin position="31"/>
        <end position="355"/>
    </location>
</feature>
<dbReference type="InterPro" id="IPR036661">
    <property type="entry name" value="Luciferase-like_sf"/>
</dbReference>
<evidence type="ECO:0000259" key="1">
    <source>
        <dbReference type="Pfam" id="PF00296"/>
    </source>
</evidence>
<keyword evidence="2" id="KW-0560">Oxidoreductase</keyword>
<comment type="caution">
    <text evidence="2">The sequence shown here is derived from an EMBL/GenBank/DDBJ whole genome shotgun (WGS) entry which is preliminary data.</text>
</comment>
<dbReference type="Pfam" id="PF00296">
    <property type="entry name" value="Bac_luciferase"/>
    <property type="match status" value="1"/>
</dbReference>
<proteinExistence type="predicted"/>
<dbReference type="InterPro" id="IPR011251">
    <property type="entry name" value="Luciferase-like_dom"/>
</dbReference>
<sequence>MFVMRFTERAYFNYTEEDVKNSPGGAHRVTFSNSHFDPAVAADQYNYYLDEWQYCEEIGFDGMMLNEHHSTPTSLGAAMNLEAAILARITKKPKIVLMGNPLPIHENPLRLAEELAEIDCISRGRLVSGFVRGGGTESWATNTNPVYNRERFEEAHDLVIKTWTTPGPFRWEGKHYHFRHVNPFQVPLQKPHPPVWIPGTGSAETAAWCAEHHYPYFYLGIVPYTFGYMQDIYRDAARMHGYEAGPQNFGYMLPIHVQDTDEKAKVEGRGFLEALVGVGRVPMPREYSFPPGYNRATRDMWADDEREAKVRETRASDPFRTGPVTDETFQGMIDDNRMVIGSPDTVIRKVREVLEQVRPGILAVWTNDGSISHEATMRCLQLMDQEVLPAIREIGDELELPGPFDIDP</sequence>
<evidence type="ECO:0000313" key="2">
    <source>
        <dbReference type="EMBL" id="CAI8043728.1"/>
    </source>
</evidence>
<dbReference type="PANTHER" id="PTHR30137:SF6">
    <property type="entry name" value="LUCIFERASE-LIKE MONOOXYGENASE"/>
    <property type="match status" value="1"/>
</dbReference>
<dbReference type="SUPFAM" id="SSF51679">
    <property type="entry name" value="Bacterial luciferase-like"/>
    <property type="match status" value="1"/>
</dbReference>
<dbReference type="InterPro" id="IPR050766">
    <property type="entry name" value="Bact_Lucif_Oxidored"/>
</dbReference>
<dbReference type="GO" id="GO:0016705">
    <property type="term" value="F:oxidoreductase activity, acting on paired donors, with incorporation or reduction of molecular oxygen"/>
    <property type="evidence" value="ECO:0007669"/>
    <property type="project" value="InterPro"/>
</dbReference>
<dbReference type="EMBL" id="CASHTH010003351">
    <property type="protein sequence ID" value="CAI8043728.1"/>
    <property type="molecule type" value="Genomic_DNA"/>
</dbReference>
<gene>
    <name evidence="2" type="ORF">GBAR_LOCUS24257</name>
</gene>
<dbReference type="Proteomes" id="UP001174909">
    <property type="component" value="Unassembled WGS sequence"/>
</dbReference>
<name>A0AA35TA01_GEOBA</name>
<protein>
    <submittedName>
        <fullName evidence="2">Alkanal monooxygenase alpha chain</fullName>
    </submittedName>
</protein>
<keyword evidence="3" id="KW-1185">Reference proteome</keyword>
<accession>A0AA35TA01</accession>
<organism evidence="2 3">
    <name type="scientific">Geodia barretti</name>
    <name type="common">Barrett's horny sponge</name>
    <dbReference type="NCBI Taxonomy" id="519541"/>
    <lineage>
        <taxon>Eukaryota</taxon>
        <taxon>Metazoa</taxon>
        <taxon>Porifera</taxon>
        <taxon>Demospongiae</taxon>
        <taxon>Heteroscleromorpha</taxon>
        <taxon>Tetractinellida</taxon>
        <taxon>Astrophorina</taxon>
        <taxon>Geodiidae</taxon>
        <taxon>Geodia</taxon>
    </lineage>
</organism>
<reference evidence="2" key="1">
    <citation type="submission" date="2023-03" db="EMBL/GenBank/DDBJ databases">
        <authorList>
            <person name="Steffen K."/>
            <person name="Cardenas P."/>
        </authorList>
    </citation>
    <scope>NUCLEOTIDE SEQUENCE</scope>
</reference>
<dbReference type="GO" id="GO:0004497">
    <property type="term" value="F:monooxygenase activity"/>
    <property type="evidence" value="ECO:0007669"/>
    <property type="project" value="UniProtKB-KW"/>
</dbReference>
<dbReference type="AlphaFoldDB" id="A0AA35TA01"/>
<keyword evidence="2" id="KW-0503">Monooxygenase</keyword>
<dbReference type="PANTHER" id="PTHR30137">
    <property type="entry name" value="LUCIFERASE-LIKE MONOOXYGENASE"/>
    <property type="match status" value="1"/>
</dbReference>
<dbReference type="GO" id="GO:0005829">
    <property type="term" value="C:cytosol"/>
    <property type="evidence" value="ECO:0007669"/>
    <property type="project" value="TreeGrafter"/>
</dbReference>
<dbReference type="Gene3D" id="3.20.20.30">
    <property type="entry name" value="Luciferase-like domain"/>
    <property type="match status" value="1"/>
</dbReference>